<dbReference type="AlphaFoldDB" id="A0A8J1XLM1"/>
<name>A0A8J1XLM1_OWEFU</name>
<feature type="region of interest" description="Disordered" evidence="1">
    <location>
        <begin position="123"/>
        <end position="252"/>
    </location>
</feature>
<protein>
    <submittedName>
        <fullName evidence="3">Uncharacterized protein</fullName>
    </submittedName>
</protein>
<feature type="chain" id="PRO_5043736583" evidence="2">
    <location>
        <begin position="27"/>
        <end position="290"/>
    </location>
</feature>
<accession>A0A8J1XLM1</accession>
<comment type="caution">
    <text evidence="3">The sequence shown here is derived from an EMBL/GenBank/DDBJ whole genome shotgun (WGS) entry which is preliminary data.</text>
</comment>
<feature type="compositionally biased region" description="Low complexity" evidence="1">
    <location>
        <begin position="197"/>
        <end position="219"/>
    </location>
</feature>
<evidence type="ECO:0000313" key="4">
    <source>
        <dbReference type="Proteomes" id="UP000749559"/>
    </source>
</evidence>
<gene>
    <name evidence="3" type="ORF">OFUS_LOCUS4319</name>
</gene>
<proteinExistence type="predicted"/>
<evidence type="ECO:0000256" key="2">
    <source>
        <dbReference type="SAM" id="SignalP"/>
    </source>
</evidence>
<feature type="compositionally biased region" description="Low complexity" evidence="1">
    <location>
        <begin position="123"/>
        <end position="191"/>
    </location>
</feature>
<dbReference type="EMBL" id="CAIIXF020000002">
    <property type="protein sequence ID" value="CAH1777257.1"/>
    <property type="molecule type" value="Genomic_DNA"/>
</dbReference>
<evidence type="ECO:0000256" key="1">
    <source>
        <dbReference type="SAM" id="MobiDB-lite"/>
    </source>
</evidence>
<reference evidence="3" key="1">
    <citation type="submission" date="2022-03" db="EMBL/GenBank/DDBJ databases">
        <authorList>
            <person name="Martin C."/>
        </authorList>
    </citation>
    <scope>NUCLEOTIDE SEQUENCE</scope>
</reference>
<evidence type="ECO:0000313" key="3">
    <source>
        <dbReference type="EMBL" id="CAH1777257.1"/>
    </source>
</evidence>
<sequence>MKMTLLQSRINAHVALLALIVSSVTAQTEENRGGATWVYNQASCLRGHNDKIIDYGDFTETLVNECLAACATGVELSECASAEFVIDGGDIGKCTLSTYSSTNSEDIIQCPIVRLYQLKSDTTIAPPTTTTKPPTTTSPTTKPPITTVTTTTTTKSPITTVTTTTTTTTKSPTTARTTVEPTTATTKSSPTTPAPTEPQTSTDPPTTTTTTTKGPITTTANEAQVANQTTSETEPTLEPTPEPTSKPEPSVQPVVDCDSVHPYFKCLAPSINYSLSILLACFLLTRILYP</sequence>
<keyword evidence="4" id="KW-1185">Reference proteome</keyword>
<keyword evidence="2" id="KW-0732">Signal</keyword>
<organism evidence="3 4">
    <name type="scientific">Owenia fusiformis</name>
    <name type="common">Polychaete worm</name>
    <dbReference type="NCBI Taxonomy" id="6347"/>
    <lineage>
        <taxon>Eukaryota</taxon>
        <taxon>Metazoa</taxon>
        <taxon>Spiralia</taxon>
        <taxon>Lophotrochozoa</taxon>
        <taxon>Annelida</taxon>
        <taxon>Polychaeta</taxon>
        <taxon>Sedentaria</taxon>
        <taxon>Canalipalpata</taxon>
        <taxon>Sabellida</taxon>
        <taxon>Oweniida</taxon>
        <taxon>Oweniidae</taxon>
        <taxon>Owenia</taxon>
    </lineage>
</organism>
<feature type="signal peptide" evidence="2">
    <location>
        <begin position="1"/>
        <end position="26"/>
    </location>
</feature>
<dbReference type="Proteomes" id="UP000749559">
    <property type="component" value="Unassembled WGS sequence"/>
</dbReference>